<comment type="caution">
    <text evidence="3">The sequence shown here is derived from an EMBL/GenBank/DDBJ whole genome shotgun (WGS) entry which is preliminary data.</text>
</comment>
<dbReference type="Gene3D" id="2.60.40.1080">
    <property type="match status" value="2"/>
</dbReference>
<reference evidence="3 4" key="1">
    <citation type="journal article" date="2013" name="Antonie Van Leeuwenhoek">
        <title>Echinimonas agarilytica gen. nov., sp. nov., a new gammaproteobacterium isolated from the sea urchin Strongylocentrotus intermedius.</title>
        <authorList>
            <person name="Nedashkovskaya O.I."/>
            <person name="Stenkova A.M."/>
            <person name="Zhukova N.V."/>
            <person name="Van Trappen S."/>
            <person name="Lee J.S."/>
            <person name="Kim S.B."/>
        </authorList>
    </citation>
    <scope>NUCLEOTIDE SEQUENCE [LARGE SCALE GENOMIC DNA]</scope>
    <source>
        <strain evidence="3 4">KMM 6351</strain>
    </source>
</reference>
<protein>
    <submittedName>
        <fullName evidence="3">FG-GAP-like repeat-containing protein</fullName>
    </submittedName>
</protein>
<dbReference type="Pfam" id="PF02368">
    <property type="entry name" value="Big_2"/>
    <property type="match status" value="2"/>
</dbReference>
<dbReference type="Pfam" id="PF07593">
    <property type="entry name" value="UnbV_ASPIC"/>
    <property type="match status" value="1"/>
</dbReference>
<dbReference type="PROSITE" id="PS51257">
    <property type="entry name" value="PROKAR_LIPOPROTEIN"/>
    <property type="match status" value="1"/>
</dbReference>
<dbReference type="InterPro" id="IPR011519">
    <property type="entry name" value="UnbV_ASPIC"/>
</dbReference>
<dbReference type="InterPro" id="IPR008964">
    <property type="entry name" value="Invasin/intimin_cell_adhesion"/>
</dbReference>
<dbReference type="InterPro" id="IPR027039">
    <property type="entry name" value="Crtac1"/>
</dbReference>
<name>A0AA41W9Q6_9GAMM</name>
<evidence type="ECO:0000259" key="2">
    <source>
        <dbReference type="SMART" id="SM00635"/>
    </source>
</evidence>
<keyword evidence="4" id="KW-1185">Reference proteome</keyword>
<sequence>MKKIIKNIALISLSAVLITGCHPSDTSQISTIVPPHQPFNFEYQVSGDRTKRVVIEVDNPSEYAYISLYSGEQLLIDHLDIPTTGHQTLSALVTFKNEGEVTLQIRSNNANLAIKNLSFEPFSDITVPTFSDISVQAGLDKISSIKYGGPTIADIDNDGDYDFIVNNHNAESSKLYWNNGNGTVTRHDYDLARWFMHDLHGTAAGDYDNDGQLDLVVTQGGGNGTNPSKTNFYTNKNGTLVLTTGDVGIDRGGRGRGAKWLDMDLDGDLDLLLINETSLTQSKPQHFFYENLGDGTFAFKSVDGVQDIHQSRVLVTDFNGDHIDDLVMYAPLELWQGNGDSTFTNVSSLVPSALKDTRQISAIVDIDIDNDGDQDLYLARGKEFENGRGEKPWADFDPIGHVISYKTRGFKGVDQFDFSADDTIEFNNYYFLPVGMFRNREYPIFLGSQKQRTVLSSGGDMSIAAATAAGWPDDISEDGIYLGYLGNGKWRAALVRDEIRFWGFKFSLTGVTNFEPKFELQNRNEADYLLRNDGDRFVDVSNQWGIMPMGNSLGVTTGDFNNDTHQDLFVYRWGLISGRISDYLLLNNGQGQFDTVTMHGAADVGGPGNGDMGQAFDFDLDGKLDLLSGSEGGEWYLYQNNTSAAGNYALVRVGYSPDSNIDPISAEVVIETDTGHYRKRVGSAGAVFSQSLLNIVHFGLADAERIAKISVRWRNGETVELFDKAVNQVFDTDRLDPHLIAFDKVSDTIRHGSTQQLAVKISPAKADARLHWQSNNDSVLTVDQQGRVTAVGAANETASIVATSPANGLTAHSTLTINDWYPKPLQAFDISSSTSDLLVGDQLTFDINWVPDDADDRSLIWQSSNPDVITIDAKGIATAVGSGTASILVQATSNEALSQHIEINVSPYIEPHIIIKNAEDLKVINVGDTISVDIDYHAGSRNTVIASDEGGMRFWLRHFMYKWIPAKDIVHTDTSVLRTTEGQSSMRFSLDGLTPSNELPEGHFYQLRVTFANSEGQMVDAAIDDVQVIAKPD</sequence>
<dbReference type="SUPFAM" id="SSF49373">
    <property type="entry name" value="Invasin/intimin cell-adhesion fragments"/>
    <property type="match status" value="2"/>
</dbReference>
<dbReference type="PANTHER" id="PTHR16026">
    <property type="entry name" value="CARTILAGE ACIDIC PROTEIN 1"/>
    <property type="match status" value="1"/>
</dbReference>
<dbReference type="SMART" id="SM00635">
    <property type="entry name" value="BID_2"/>
    <property type="match status" value="2"/>
</dbReference>
<evidence type="ECO:0000313" key="4">
    <source>
        <dbReference type="Proteomes" id="UP001165393"/>
    </source>
</evidence>
<dbReference type="SUPFAM" id="SSF69318">
    <property type="entry name" value="Integrin alpha N-terminal domain"/>
    <property type="match status" value="2"/>
</dbReference>
<dbReference type="Gene3D" id="2.130.10.130">
    <property type="entry name" value="Integrin alpha, N-terminal"/>
    <property type="match status" value="2"/>
</dbReference>
<dbReference type="InterPro" id="IPR028994">
    <property type="entry name" value="Integrin_alpha_N"/>
</dbReference>
<feature type="domain" description="BIG2" evidence="2">
    <location>
        <begin position="824"/>
        <end position="903"/>
    </location>
</feature>
<dbReference type="RefSeq" id="WP_251262199.1">
    <property type="nucleotide sequence ID" value="NZ_JAMQGP010000007.1"/>
</dbReference>
<proteinExistence type="predicted"/>
<dbReference type="Proteomes" id="UP001165393">
    <property type="component" value="Unassembled WGS sequence"/>
</dbReference>
<dbReference type="EMBL" id="JAMQGP010000007">
    <property type="protein sequence ID" value="MCM2680714.1"/>
    <property type="molecule type" value="Genomic_DNA"/>
</dbReference>
<feature type="domain" description="BIG2" evidence="2">
    <location>
        <begin position="736"/>
        <end position="814"/>
    </location>
</feature>
<dbReference type="PANTHER" id="PTHR16026:SF0">
    <property type="entry name" value="CARTILAGE ACIDIC PROTEIN 1"/>
    <property type="match status" value="1"/>
</dbReference>
<dbReference type="InterPro" id="IPR003343">
    <property type="entry name" value="Big_2"/>
</dbReference>
<dbReference type="AlphaFoldDB" id="A0AA41W9Q6"/>
<organism evidence="3 4">
    <name type="scientific">Echinimonas agarilytica</name>
    <dbReference type="NCBI Taxonomy" id="1215918"/>
    <lineage>
        <taxon>Bacteria</taxon>
        <taxon>Pseudomonadati</taxon>
        <taxon>Pseudomonadota</taxon>
        <taxon>Gammaproteobacteria</taxon>
        <taxon>Alteromonadales</taxon>
        <taxon>Echinimonadaceae</taxon>
        <taxon>Echinimonas</taxon>
    </lineage>
</organism>
<evidence type="ECO:0000256" key="1">
    <source>
        <dbReference type="ARBA" id="ARBA00022729"/>
    </source>
</evidence>
<accession>A0AA41W9Q6</accession>
<evidence type="ECO:0000313" key="3">
    <source>
        <dbReference type="EMBL" id="MCM2680714.1"/>
    </source>
</evidence>
<keyword evidence="1" id="KW-0732">Signal</keyword>
<dbReference type="Pfam" id="PF13517">
    <property type="entry name" value="FG-GAP_3"/>
    <property type="match status" value="2"/>
</dbReference>
<dbReference type="InterPro" id="IPR013517">
    <property type="entry name" value="FG-GAP"/>
</dbReference>
<gene>
    <name evidence="3" type="ORF">NAF29_13685</name>
</gene>